<protein>
    <recommendedName>
        <fullName evidence="4">PIN-like protein</fullName>
    </recommendedName>
</protein>
<evidence type="ECO:0000313" key="3">
    <source>
        <dbReference type="Proteomes" id="UP001442494"/>
    </source>
</evidence>
<organism evidence="2 3">
    <name type="scientific">Funiculus sociatus GB2-A5</name>
    <dbReference type="NCBI Taxonomy" id="2933946"/>
    <lineage>
        <taxon>Bacteria</taxon>
        <taxon>Bacillati</taxon>
        <taxon>Cyanobacteriota</taxon>
        <taxon>Cyanophyceae</taxon>
        <taxon>Coleofasciculales</taxon>
        <taxon>Coleofasciculaceae</taxon>
        <taxon>Funiculus</taxon>
    </lineage>
</organism>
<dbReference type="Proteomes" id="UP001442494">
    <property type="component" value="Unassembled WGS sequence"/>
</dbReference>
<evidence type="ECO:0000256" key="1">
    <source>
        <dbReference type="SAM" id="Phobius"/>
    </source>
</evidence>
<feature type="transmembrane region" description="Helical" evidence="1">
    <location>
        <begin position="111"/>
        <end position="134"/>
    </location>
</feature>
<feature type="transmembrane region" description="Helical" evidence="1">
    <location>
        <begin position="33"/>
        <end position="56"/>
    </location>
</feature>
<keyword evidence="3" id="KW-1185">Reference proteome</keyword>
<dbReference type="EMBL" id="JAMPKK010000090">
    <property type="protein sequence ID" value="MEP0867837.1"/>
    <property type="molecule type" value="Genomic_DNA"/>
</dbReference>
<name>A0ABV0JWP1_9CYAN</name>
<keyword evidence="1" id="KW-0472">Membrane</keyword>
<keyword evidence="1" id="KW-1133">Transmembrane helix</keyword>
<proteinExistence type="predicted"/>
<evidence type="ECO:0000313" key="2">
    <source>
        <dbReference type="EMBL" id="MEP0867837.1"/>
    </source>
</evidence>
<comment type="caution">
    <text evidence="2">The sequence shown here is derived from an EMBL/GenBank/DDBJ whole genome shotgun (WGS) entry which is preliminary data.</text>
</comment>
<accession>A0ABV0JWP1</accession>
<evidence type="ECO:0008006" key="4">
    <source>
        <dbReference type="Google" id="ProtNLM"/>
    </source>
</evidence>
<keyword evidence="1" id="KW-0812">Transmembrane</keyword>
<gene>
    <name evidence="2" type="ORF">NDI37_25670</name>
</gene>
<sequence length="135" mass="14585">MPRFLGRTLYWVGVPLEILALVRRTNFSQNVGLAPSITVGALILGFTLAWLSLGVWKKFVAPESENKKYFLPDLDRSTQGSFILAAMLGNTSFVGLAIAPTLVGTQAVGLAVFYSVTQNIFGTYGLGVFLASYFG</sequence>
<dbReference type="RefSeq" id="WP_190422895.1">
    <property type="nucleotide sequence ID" value="NZ_JAMPKK010000090.1"/>
</dbReference>
<feature type="transmembrane region" description="Helical" evidence="1">
    <location>
        <begin position="77"/>
        <end position="99"/>
    </location>
</feature>
<reference evidence="2 3" key="1">
    <citation type="submission" date="2022-04" db="EMBL/GenBank/DDBJ databases">
        <title>Positive selection, recombination, and allopatry shape intraspecific diversity of widespread and dominant cyanobacteria.</title>
        <authorList>
            <person name="Wei J."/>
            <person name="Shu W."/>
            <person name="Hu C."/>
        </authorList>
    </citation>
    <scope>NUCLEOTIDE SEQUENCE [LARGE SCALE GENOMIC DNA]</scope>
    <source>
        <strain evidence="2 3">GB2-A5</strain>
    </source>
</reference>